<name>A0A426TUF5_9CHLR</name>
<organism evidence="1 2">
    <name type="scientific">Candidatus Viridilinea halotolerans</name>
    <dbReference type="NCBI Taxonomy" id="2491704"/>
    <lineage>
        <taxon>Bacteria</taxon>
        <taxon>Bacillati</taxon>
        <taxon>Chloroflexota</taxon>
        <taxon>Chloroflexia</taxon>
        <taxon>Chloroflexales</taxon>
        <taxon>Chloroflexineae</taxon>
        <taxon>Oscillochloridaceae</taxon>
        <taxon>Candidatus Viridilinea</taxon>
    </lineage>
</organism>
<dbReference type="AlphaFoldDB" id="A0A426TUF5"/>
<proteinExistence type="predicted"/>
<reference evidence="1 2" key="1">
    <citation type="submission" date="2018-12" db="EMBL/GenBank/DDBJ databases">
        <title>Genome Sequence of Candidatus Viridilinea halotolerans isolated from saline sulfide-rich spring.</title>
        <authorList>
            <person name="Grouzdev D.S."/>
            <person name="Burganskaya E.I."/>
            <person name="Krutkina M.S."/>
            <person name="Sukhacheva M.V."/>
            <person name="Gorlenko V.M."/>
        </authorList>
    </citation>
    <scope>NUCLEOTIDE SEQUENCE [LARGE SCALE GENOMIC DNA]</scope>
    <source>
        <strain evidence="1">Chok-6</strain>
    </source>
</reference>
<protein>
    <submittedName>
        <fullName evidence="1">Uncharacterized protein</fullName>
    </submittedName>
</protein>
<dbReference type="Proteomes" id="UP000280307">
    <property type="component" value="Unassembled WGS sequence"/>
</dbReference>
<accession>A0A426TUF5</accession>
<comment type="caution">
    <text evidence="1">The sequence shown here is derived from an EMBL/GenBank/DDBJ whole genome shotgun (WGS) entry which is preliminary data.</text>
</comment>
<evidence type="ECO:0000313" key="2">
    <source>
        <dbReference type="Proteomes" id="UP000280307"/>
    </source>
</evidence>
<dbReference type="EMBL" id="RSAS01000694">
    <property type="protein sequence ID" value="RRR68786.1"/>
    <property type="molecule type" value="Genomic_DNA"/>
</dbReference>
<evidence type="ECO:0000313" key="1">
    <source>
        <dbReference type="EMBL" id="RRR68786.1"/>
    </source>
</evidence>
<gene>
    <name evidence="1" type="ORF">EI684_17055</name>
</gene>
<sequence length="245" mass="28496">MDNSTVNSLMEKGFTFDGTENYTTELAFLSLDIGLQSFFATYQSMASSISSLADENDLDQEHRNQVYNRKYRQLYTETVIHLQHFAELVCKNFLRDIHPLLSVKIPSKDDKNTIFDKLSKNEKVDEDSILPDWRSSDTIEFSETLNRLNKLNRDKILPPELDFIAQHQYCLTKLNWLRNRIWHQGTYVLQYQAFDKFIAGGVLPYTIRFSTNAAVCTCCSFSVDNSIQNPQTYGFDIDDYWFIIG</sequence>